<sequence length="45" mass="5747">MWKNEEYKEKYLKILKDRIERVFNYEEENISVQMEVAEKNKKYMK</sequence>
<evidence type="ECO:0000313" key="2">
    <source>
        <dbReference type="Proteomes" id="UP000070483"/>
    </source>
</evidence>
<evidence type="ECO:0000313" key="1">
    <source>
        <dbReference type="EMBL" id="KXB64826.1"/>
    </source>
</evidence>
<accession>A0A134AAU0</accession>
<proteinExistence type="predicted"/>
<dbReference type="RefSeq" id="WP_006804714.1">
    <property type="nucleotide sequence ID" value="NZ_CAUQTG010000124.1"/>
</dbReference>
<gene>
    <name evidence="1" type="ORF">HMPREF3180_01205</name>
</gene>
<comment type="caution">
    <text evidence="1">The sequence shown here is derived from an EMBL/GenBank/DDBJ whole genome shotgun (WGS) entry which is preliminary data.</text>
</comment>
<organism evidence="1 2">
    <name type="scientific">Leptotrichia wadei</name>
    <dbReference type="NCBI Taxonomy" id="157687"/>
    <lineage>
        <taxon>Bacteria</taxon>
        <taxon>Fusobacteriati</taxon>
        <taxon>Fusobacteriota</taxon>
        <taxon>Fusobacteriia</taxon>
        <taxon>Fusobacteriales</taxon>
        <taxon>Leptotrichiaceae</taxon>
        <taxon>Leptotrichia</taxon>
    </lineage>
</organism>
<dbReference type="STRING" id="157687.HMPREF3180_01205"/>
<dbReference type="Proteomes" id="UP000070483">
    <property type="component" value="Unassembled WGS sequence"/>
</dbReference>
<name>A0A134AAU0_9FUSO</name>
<dbReference type="AlphaFoldDB" id="A0A134AAU0"/>
<keyword evidence="2" id="KW-1185">Reference proteome</keyword>
<protein>
    <submittedName>
        <fullName evidence="1">Uncharacterized protein</fullName>
    </submittedName>
</protein>
<dbReference type="PATRIC" id="fig|157687.3.peg.1199"/>
<reference evidence="2" key="1">
    <citation type="submission" date="2016-01" db="EMBL/GenBank/DDBJ databases">
        <authorList>
            <person name="Mitreva M."/>
            <person name="Pepin K.H."/>
            <person name="Mihindukulasuriya K.A."/>
            <person name="Fulton R."/>
            <person name="Fronick C."/>
            <person name="O'Laughlin M."/>
            <person name="Miner T."/>
            <person name="Herter B."/>
            <person name="Rosa B.A."/>
            <person name="Cordes M."/>
            <person name="Tomlinson C."/>
            <person name="Wollam A."/>
            <person name="Palsikar V.B."/>
            <person name="Mardis E.R."/>
            <person name="Wilson R.K."/>
        </authorList>
    </citation>
    <scope>NUCLEOTIDE SEQUENCE [LARGE SCALE GENOMIC DNA]</scope>
    <source>
        <strain evidence="2">KA00185</strain>
    </source>
</reference>
<dbReference type="EMBL" id="LSDD01000094">
    <property type="protein sequence ID" value="KXB64826.1"/>
    <property type="molecule type" value="Genomic_DNA"/>
</dbReference>